<keyword evidence="4 10" id="KW-1003">Cell membrane</keyword>
<evidence type="ECO:0000256" key="2">
    <source>
        <dbReference type="ARBA" id="ARBA00007246"/>
    </source>
</evidence>
<dbReference type="GO" id="GO:0009306">
    <property type="term" value="P:protein secretion"/>
    <property type="evidence" value="ECO:0007669"/>
    <property type="project" value="InterPro"/>
</dbReference>
<organism evidence="12 13">
    <name type="scientific">Pseudomonas oryzihabitans</name>
    <dbReference type="NCBI Taxonomy" id="47885"/>
    <lineage>
        <taxon>Bacteria</taxon>
        <taxon>Pseudomonadati</taxon>
        <taxon>Pseudomonadota</taxon>
        <taxon>Gammaproteobacteria</taxon>
        <taxon>Pseudomonadales</taxon>
        <taxon>Pseudomonadaceae</taxon>
        <taxon>Pseudomonas</taxon>
    </lineage>
</organism>
<evidence type="ECO:0000256" key="3">
    <source>
        <dbReference type="ARBA" id="ARBA00022448"/>
    </source>
</evidence>
<dbReference type="GO" id="GO:0005886">
    <property type="term" value="C:plasma membrane"/>
    <property type="evidence" value="ECO:0007669"/>
    <property type="project" value="UniProtKB-SubCell"/>
</dbReference>
<gene>
    <name evidence="12" type="ORF">SAMN05216279_11322</name>
</gene>
<comment type="caution">
    <text evidence="12">The sequence shown here is derived from an EMBL/GenBank/DDBJ whole genome shotgun (WGS) entry which is preliminary data.</text>
</comment>
<evidence type="ECO:0000256" key="5">
    <source>
        <dbReference type="ARBA" id="ARBA00022519"/>
    </source>
</evidence>
<keyword evidence="5 10" id="KW-0997">Cell inner membrane</keyword>
<dbReference type="InterPro" id="IPR049031">
    <property type="entry name" value="T2SSK_SAM-like_1st"/>
</dbReference>
<reference evidence="13" key="1">
    <citation type="submission" date="2016-10" db="EMBL/GenBank/DDBJ databases">
        <authorList>
            <person name="de Groot N.N."/>
        </authorList>
    </citation>
    <scope>NUCLEOTIDE SEQUENCE [LARGE SCALE GENOMIC DNA]</scope>
    <source>
        <strain evidence="13">DSM 15758</strain>
    </source>
</reference>
<dbReference type="RefSeq" id="WP_256326425.1">
    <property type="nucleotide sequence ID" value="NZ_FMWB01000013.1"/>
</dbReference>
<evidence type="ECO:0000256" key="8">
    <source>
        <dbReference type="ARBA" id="ARBA00022989"/>
    </source>
</evidence>
<name>A0A1G5PE40_9PSED</name>
<evidence type="ECO:0000256" key="10">
    <source>
        <dbReference type="PIRNR" id="PIRNR002786"/>
    </source>
</evidence>
<dbReference type="InterPro" id="IPR005628">
    <property type="entry name" value="GspK"/>
</dbReference>
<evidence type="ECO:0000256" key="9">
    <source>
        <dbReference type="ARBA" id="ARBA00023136"/>
    </source>
</evidence>
<dbReference type="SUPFAM" id="SSF158544">
    <property type="entry name" value="GspK insert domain-like"/>
    <property type="match status" value="2"/>
</dbReference>
<dbReference type="eggNOG" id="COG3156">
    <property type="taxonomic scope" value="Bacteria"/>
</dbReference>
<keyword evidence="8" id="KW-1133">Transmembrane helix</keyword>
<evidence type="ECO:0000256" key="7">
    <source>
        <dbReference type="ARBA" id="ARBA00022927"/>
    </source>
</evidence>
<keyword evidence="7" id="KW-0653">Protein transport</keyword>
<keyword evidence="6" id="KW-0812">Transmembrane</keyword>
<comment type="similarity">
    <text evidence="2 10">Belongs to the GSP K family.</text>
</comment>
<keyword evidence="3 10" id="KW-0813">Transport</keyword>
<dbReference type="AlphaFoldDB" id="A0A1G5PE40"/>
<evidence type="ECO:0000256" key="6">
    <source>
        <dbReference type="ARBA" id="ARBA00022692"/>
    </source>
</evidence>
<dbReference type="PIRSF" id="PIRSF002786">
    <property type="entry name" value="XcpX"/>
    <property type="match status" value="1"/>
</dbReference>
<evidence type="ECO:0000256" key="4">
    <source>
        <dbReference type="ARBA" id="ARBA00022475"/>
    </source>
</evidence>
<dbReference type="PANTHER" id="PTHR38831:SF1">
    <property type="entry name" value="TYPE II SECRETION SYSTEM PROTEIN K-RELATED"/>
    <property type="match status" value="1"/>
</dbReference>
<dbReference type="Pfam" id="PF21687">
    <property type="entry name" value="T2SSK_1st"/>
    <property type="match status" value="1"/>
</dbReference>
<sequence>MRRQRGVALLMALWALALVAALLPVLLAEGRAELQRARLLEHETLARALAAGAEQVVTQGLIQAGARQRPEFWQSLRGEVLAYEVEGAQVRAQLRDLHGCFNVNALAGPERDLALRQLKQLLAQRPGGLGEPGLTATAFAERLADWIDADGETREFGLESAEALRLAPPLLVPNLPLAEIGELDRLEPARPGRHLHLREICALPETSGWRLNANALGLGQLALLEALFLDEVPRETLQLLITARPAQGYATVESLREALPGVGEETFSLLTQRLILNSGDFLLGVEVSRDGQVFRQVRQLAAQGVSRWAAAVPAQRVRWLATRDTTLWVPGPGGAEVLQ</sequence>
<dbReference type="InterPro" id="IPR038072">
    <property type="entry name" value="GspK_central_sf"/>
</dbReference>
<dbReference type="Gene3D" id="1.10.40.60">
    <property type="entry name" value="EpsJ-like"/>
    <property type="match status" value="2"/>
</dbReference>
<evidence type="ECO:0000313" key="12">
    <source>
        <dbReference type="EMBL" id="SCZ47359.1"/>
    </source>
</evidence>
<proteinExistence type="inferred from homology"/>
<dbReference type="Gene3D" id="3.30.1300.30">
    <property type="entry name" value="GSPII I/J protein-like"/>
    <property type="match status" value="1"/>
</dbReference>
<evidence type="ECO:0000313" key="13">
    <source>
        <dbReference type="Proteomes" id="UP000183046"/>
    </source>
</evidence>
<evidence type="ECO:0000259" key="11">
    <source>
        <dbReference type="Pfam" id="PF21687"/>
    </source>
</evidence>
<feature type="domain" description="T2SS protein K first SAM-like" evidence="11">
    <location>
        <begin position="99"/>
        <end position="204"/>
    </location>
</feature>
<dbReference type="PANTHER" id="PTHR38831">
    <property type="entry name" value="TYPE II SECRETION SYSTEM PROTEIN K"/>
    <property type="match status" value="1"/>
</dbReference>
<dbReference type="EMBL" id="FMWB01000013">
    <property type="protein sequence ID" value="SCZ47359.1"/>
    <property type="molecule type" value="Genomic_DNA"/>
</dbReference>
<evidence type="ECO:0000256" key="1">
    <source>
        <dbReference type="ARBA" id="ARBA00004533"/>
    </source>
</evidence>
<keyword evidence="9 10" id="KW-0472">Membrane</keyword>
<dbReference type="NCBIfam" id="NF037980">
    <property type="entry name" value="T2SS_GspK"/>
    <property type="match status" value="1"/>
</dbReference>
<comment type="subcellular location">
    <subcellularLocation>
        <location evidence="1 10">Cell inner membrane</location>
    </subcellularLocation>
</comment>
<protein>
    <recommendedName>
        <fullName evidence="10">Type II secretion system protein K</fullName>
    </recommendedName>
</protein>
<dbReference type="Proteomes" id="UP000183046">
    <property type="component" value="Unassembled WGS sequence"/>
</dbReference>
<accession>A0A1G5PE40</accession>